<gene>
    <name evidence="1" type="ORF">DPMN_181468</name>
</gene>
<accession>A0A9D4DCF0</accession>
<comment type="caution">
    <text evidence="1">The sequence shown here is derived from an EMBL/GenBank/DDBJ whole genome shotgun (WGS) entry which is preliminary data.</text>
</comment>
<reference evidence="1" key="1">
    <citation type="journal article" date="2019" name="bioRxiv">
        <title>The Genome of the Zebra Mussel, Dreissena polymorpha: A Resource for Invasive Species Research.</title>
        <authorList>
            <person name="McCartney M.A."/>
            <person name="Auch B."/>
            <person name="Kono T."/>
            <person name="Mallez S."/>
            <person name="Zhang Y."/>
            <person name="Obille A."/>
            <person name="Becker A."/>
            <person name="Abrahante J.E."/>
            <person name="Garbe J."/>
            <person name="Badalamenti J.P."/>
            <person name="Herman A."/>
            <person name="Mangelson H."/>
            <person name="Liachko I."/>
            <person name="Sullivan S."/>
            <person name="Sone E.D."/>
            <person name="Koren S."/>
            <person name="Silverstein K.A.T."/>
            <person name="Beckman K.B."/>
            <person name="Gohl D.M."/>
        </authorList>
    </citation>
    <scope>NUCLEOTIDE SEQUENCE</scope>
    <source>
        <strain evidence="1">Duluth1</strain>
        <tissue evidence="1">Whole animal</tissue>
    </source>
</reference>
<keyword evidence="2" id="KW-1185">Reference proteome</keyword>
<reference evidence="1" key="2">
    <citation type="submission" date="2020-11" db="EMBL/GenBank/DDBJ databases">
        <authorList>
            <person name="McCartney M.A."/>
            <person name="Auch B."/>
            <person name="Kono T."/>
            <person name="Mallez S."/>
            <person name="Becker A."/>
            <person name="Gohl D.M."/>
            <person name="Silverstein K.A.T."/>
            <person name="Koren S."/>
            <person name="Bechman K.B."/>
            <person name="Herman A."/>
            <person name="Abrahante J.E."/>
            <person name="Garbe J."/>
        </authorList>
    </citation>
    <scope>NUCLEOTIDE SEQUENCE</scope>
    <source>
        <strain evidence="1">Duluth1</strain>
        <tissue evidence="1">Whole animal</tissue>
    </source>
</reference>
<dbReference type="Proteomes" id="UP000828390">
    <property type="component" value="Unassembled WGS sequence"/>
</dbReference>
<evidence type="ECO:0000313" key="1">
    <source>
        <dbReference type="EMBL" id="KAH3747047.1"/>
    </source>
</evidence>
<organism evidence="1 2">
    <name type="scientific">Dreissena polymorpha</name>
    <name type="common">Zebra mussel</name>
    <name type="synonym">Mytilus polymorpha</name>
    <dbReference type="NCBI Taxonomy" id="45954"/>
    <lineage>
        <taxon>Eukaryota</taxon>
        <taxon>Metazoa</taxon>
        <taxon>Spiralia</taxon>
        <taxon>Lophotrochozoa</taxon>
        <taxon>Mollusca</taxon>
        <taxon>Bivalvia</taxon>
        <taxon>Autobranchia</taxon>
        <taxon>Heteroconchia</taxon>
        <taxon>Euheterodonta</taxon>
        <taxon>Imparidentia</taxon>
        <taxon>Neoheterodontei</taxon>
        <taxon>Myida</taxon>
        <taxon>Dreissenoidea</taxon>
        <taxon>Dreissenidae</taxon>
        <taxon>Dreissena</taxon>
    </lineage>
</organism>
<evidence type="ECO:0000313" key="2">
    <source>
        <dbReference type="Proteomes" id="UP000828390"/>
    </source>
</evidence>
<sequence>MRCNYTNLKVIIIDEISMLGSTTFQNHLSYALQEIFQNFSQPFGVSLFWPLVTFYSSIQWDKVQFSVYLLKVMMR</sequence>
<dbReference type="EMBL" id="JAIWYP010000010">
    <property type="protein sequence ID" value="KAH3747047.1"/>
    <property type="molecule type" value="Genomic_DNA"/>
</dbReference>
<name>A0A9D4DCF0_DREPO</name>
<dbReference type="AlphaFoldDB" id="A0A9D4DCF0"/>
<protein>
    <recommendedName>
        <fullName evidence="3">ATP-dependent DNA helicase</fullName>
    </recommendedName>
</protein>
<proteinExistence type="predicted"/>
<evidence type="ECO:0008006" key="3">
    <source>
        <dbReference type="Google" id="ProtNLM"/>
    </source>
</evidence>